<dbReference type="AlphaFoldDB" id="A0A7X2ZCX2"/>
<evidence type="ECO:0000313" key="3">
    <source>
        <dbReference type="Proteomes" id="UP000450917"/>
    </source>
</evidence>
<reference evidence="2 3" key="1">
    <citation type="submission" date="2019-11" db="EMBL/GenBank/DDBJ databases">
        <title>Draft genome sequences of five Paenibacillus species of dairy origin.</title>
        <authorList>
            <person name="Olajide A.M."/>
            <person name="Chen S."/>
            <person name="Lapointe G."/>
        </authorList>
    </citation>
    <scope>NUCLEOTIDE SEQUENCE [LARGE SCALE GENOMIC DNA]</scope>
    <source>
        <strain evidence="2 3">2CS3</strain>
    </source>
</reference>
<evidence type="ECO:0000256" key="1">
    <source>
        <dbReference type="SAM" id="Phobius"/>
    </source>
</evidence>
<keyword evidence="1" id="KW-0472">Membrane</keyword>
<organism evidence="2 3">
    <name type="scientific">Paenibacillus validus</name>
    <dbReference type="NCBI Taxonomy" id="44253"/>
    <lineage>
        <taxon>Bacteria</taxon>
        <taxon>Bacillati</taxon>
        <taxon>Bacillota</taxon>
        <taxon>Bacilli</taxon>
        <taxon>Bacillales</taxon>
        <taxon>Paenibacillaceae</taxon>
        <taxon>Paenibacillus</taxon>
    </lineage>
</organism>
<feature type="transmembrane region" description="Helical" evidence="1">
    <location>
        <begin position="37"/>
        <end position="54"/>
    </location>
</feature>
<evidence type="ECO:0000313" key="2">
    <source>
        <dbReference type="EMBL" id="MUG71918.1"/>
    </source>
</evidence>
<name>A0A7X2ZCX2_9BACL</name>
<dbReference type="NCBIfam" id="NF041644">
    <property type="entry name" value="CBO0543_fam"/>
    <property type="match status" value="1"/>
</dbReference>
<dbReference type="Proteomes" id="UP000450917">
    <property type="component" value="Unassembled WGS sequence"/>
</dbReference>
<keyword evidence="3" id="KW-1185">Reference proteome</keyword>
<comment type="caution">
    <text evidence="2">The sequence shown here is derived from an EMBL/GenBank/DDBJ whole genome shotgun (WGS) entry which is preliminary data.</text>
</comment>
<feature type="transmembrane region" description="Helical" evidence="1">
    <location>
        <begin position="7"/>
        <end position="25"/>
    </location>
</feature>
<accession>A0A7X2ZCX2</accession>
<keyword evidence="1" id="KW-1133">Transmembrane helix</keyword>
<protein>
    <submittedName>
        <fullName evidence="2">Uncharacterized protein</fullName>
    </submittedName>
</protein>
<dbReference type="InterPro" id="IPR048147">
    <property type="entry name" value="CBO0543-like"/>
</dbReference>
<dbReference type="RefSeq" id="WP_127605096.1">
    <property type="nucleotide sequence ID" value="NZ_JARTHJ010000022.1"/>
</dbReference>
<gene>
    <name evidence="2" type="ORF">GNP93_14695</name>
</gene>
<proteinExistence type="predicted"/>
<feature type="transmembrane region" description="Helical" evidence="1">
    <location>
        <begin position="74"/>
        <end position="90"/>
    </location>
</feature>
<dbReference type="EMBL" id="WNZX01000011">
    <property type="protein sequence ID" value="MUG71918.1"/>
    <property type="molecule type" value="Genomic_DNA"/>
</dbReference>
<sequence length="113" mass="13185">MLLQFDVIVQWGIMLLSVALLASVLRRGNFRKAAAAFLAYQTLSWGIDFLIVLFKLAEYPVHFFSRATDNGFEFSYLFSPAAFTVFYMTYPHKRERSRKWMQYAIFAVTMGLF</sequence>
<keyword evidence="1" id="KW-0812">Transmembrane</keyword>